<organism evidence="2 3">
    <name type="scientific">Fusarium langsethiae</name>
    <dbReference type="NCBI Taxonomy" id="179993"/>
    <lineage>
        <taxon>Eukaryota</taxon>
        <taxon>Fungi</taxon>
        <taxon>Dikarya</taxon>
        <taxon>Ascomycota</taxon>
        <taxon>Pezizomycotina</taxon>
        <taxon>Sordariomycetes</taxon>
        <taxon>Hypocreomycetidae</taxon>
        <taxon>Hypocreales</taxon>
        <taxon>Nectriaceae</taxon>
        <taxon>Fusarium</taxon>
    </lineage>
</organism>
<evidence type="ECO:0000313" key="2">
    <source>
        <dbReference type="EMBL" id="KPA37166.1"/>
    </source>
</evidence>
<dbReference type="EMBL" id="JXCE01000463">
    <property type="protein sequence ID" value="KPA37166.1"/>
    <property type="molecule type" value="Genomic_DNA"/>
</dbReference>
<gene>
    <name evidence="2" type="ORF">FLAG1_10033</name>
</gene>
<dbReference type="SUPFAM" id="SSF50969">
    <property type="entry name" value="YVTN repeat-like/Quinoprotein amine dehydrogenase"/>
    <property type="match status" value="1"/>
</dbReference>
<dbReference type="Gene3D" id="2.130.10.10">
    <property type="entry name" value="YVTN repeat-like/Quinoprotein amine dehydrogenase"/>
    <property type="match status" value="1"/>
</dbReference>
<protein>
    <submittedName>
        <fullName evidence="2">3-carboxymuconate cyclase protein</fullName>
    </submittedName>
</protein>
<feature type="signal peptide" evidence="1">
    <location>
        <begin position="1"/>
        <end position="16"/>
    </location>
</feature>
<dbReference type="Proteomes" id="UP000037904">
    <property type="component" value="Unassembled WGS sequence"/>
</dbReference>
<dbReference type="AlphaFoldDB" id="A0A0M9EQ10"/>
<keyword evidence="3" id="KW-1185">Reference proteome</keyword>
<sequence>MKSIFLLALAASWTQAFPRPGKSNGALYFLDSDPHDASVVSFGIASDGSLGKPVRTSTGGNGMIGNNANGSVNADPLFSQGSIIVDGNLLFTVNAGSNTLAAFKIPKHDPTHPVLMGEPIDTVGTTPNTVAYSRKHKTACVANTGTKPGVQCFSVSGSEGVKPVGGLRALPVLNQTNPILGPPNTVSNIVFNPSETALFVVIKGDGMQNGYIYAYKIENDIVSEEAVVSRPENLPIPFTMTFSDDNSALVATPAYGAAFVSISEDYRVSTDSILNITTQMATCWTAKSPDTGSVYLLDAGIPNVNAVNTETKAISQTLPGSEQGMGNFDGIVSGSKLYTLQAAPAVAIFDLDDPAYGPQVIDLTNLGNRASWIGMAAYAQGPRH</sequence>
<dbReference type="InterPro" id="IPR011044">
    <property type="entry name" value="Quino_amine_DH_bsu"/>
</dbReference>
<dbReference type="SUPFAM" id="SSF63825">
    <property type="entry name" value="YWTD domain"/>
    <property type="match status" value="1"/>
</dbReference>
<name>A0A0M9EQ10_FUSLA</name>
<evidence type="ECO:0000313" key="3">
    <source>
        <dbReference type="Proteomes" id="UP000037904"/>
    </source>
</evidence>
<accession>A0A0M9EQ10</accession>
<feature type="chain" id="PRO_5005834888" evidence="1">
    <location>
        <begin position="17"/>
        <end position="384"/>
    </location>
</feature>
<proteinExistence type="predicted"/>
<dbReference type="InterPro" id="IPR015943">
    <property type="entry name" value="WD40/YVTN_repeat-like_dom_sf"/>
</dbReference>
<evidence type="ECO:0000256" key="1">
    <source>
        <dbReference type="SAM" id="SignalP"/>
    </source>
</evidence>
<comment type="caution">
    <text evidence="2">The sequence shown here is derived from an EMBL/GenBank/DDBJ whole genome shotgun (WGS) entry which is preliminary data.</text>
</comment>
<dbReference type="OrthoDB" id="10006285at2759"/>
<reference evidence="2 3" key="1">
    <citation type="submission" date="2015-04" db="EMBL/GenBank/DDBJ databases">
        <title>The draft genome sequence of Fusarium langsethiae, a T-2/HT-2 mycotoxin producer.</title>
        <authorList>
            <person name="Lysoe E."/>
            <person name="Divon H.H."/>
            <person name="Terzi V."/>
            <person name="Orru L."/>
            <person name="Lamontanara A."/>
            <person name="Kolseth A.-K."/>
            <person name="Frandsen R.J."/>
            <person name="Nielsen K."/>
            <person name="Thrane U."/>
        </authorList>
    </citation>
    <scope>NUCLEOTIDE SEQUENCE [LARGE SCALE GENOMIC DNA]</scope>
    <source>
        <strain evidence="2 3">Fl201059</strain>
    </source>
</reference>
<keyword evidence="1" id="KW-0732">Signal</keyword>